<comment type="caution">
    <text evidence="5">The sequence shown here is derived from an EMBL/GenBank/DDBJ whole genome shotgun (WGS) entry which is preliminary data.</text>
</comment>
<keyword evidence="1 5" id="KW-0808">Transferase</keyword>
<keyword evidence="2" id="KW-0472">Membrane</keyword>
<evidence type="ECO:0000259" key="3">
    <source>
        <dbReference type="Pfam" id="PF00534"/>
    </source>
</evidence>
<dbReference type="AlphaFoldDB" id="A0A7C2K3M6"/>
<evidence type="ECO:0000256" key="2">
    <source>
        <dbReference type="SAM" id="Phobius"/>
    </source>
</evidence>
<gene>
    <name evidence="5" type="ORF">ENQ77_10060</name>
</gene>
<name>A0A7C2K3M6_UNCW3</name>
<dbReference type="Gene3D" id="3.40.50.2000">
    <property type="entry name" value="Glycogen Phosphorylase B"/>
    <property type="match status" value="2"/>
</dbReference>
<dbReference type="InterPro" id="IPR028098">
    <property type="entry name" value="Glyco_trans_4-like_N"/>
</dbReference>
<dbReference type="GO" id="GO:0009103">
    <property type="term" value="P:lipopolysaccharide biosynthetic process"/>
    <property type="evidence" value="ECO:0007669"/>
    <property type="project" value="TreeGrafter"/>
</dbReference>
<feature type="transmembrane region" description="Helical" evidence="2">
    <location>
        <begin position="54"/>
        <end position="73"/>
    </location>
</feature>
<reference evidence="5" key="1">
    <citation type="journal article" date="2020" name="mSystems">
        <title>Genome- and Community-Level Interaction Insights into Carbon Utilization and Element Cycling Functions of Hydrothermarchaeota in Hydrothermal Sediment.</title>
        <authorList>
            <person name="Zhou Z."/>
            <person name="Liu Y."/>
            <person name="Xu W."/>
            <person name="Pan J."/>
            <person name="Luo Z.H."/>
            <person name="Li M."/>
        </authorList>
    </citation>
    <scope>NUCLEOTIDE SEQUENCE [LARGE SCALE GENOMIC DNA]</scope>
    <source>
        <strain evidence="5">SpSt-34</strain>
    </source>
</reference>
<evidence type="ECO:0000259" key="4">
    <source>
        <dbReference type="Pfam" id="PF13439"/>
    </source>
</evidence>
<feature type="domain" description="Glycosyl transferase family 1" evidence="3">
    <location>
        <begin position="168"/>
        <end position="301"/>
    </location>
</feature>
<dbReference type="Pfam" id="PF13439">
    <property type="entry name" value="Glyco_transf_4"/>
    <property type="match status" value="1"/>
</dbReference>
<protein>
    <submittedName>
        <fullName evidence="5">Glycosyltransferase</fullName>
    </submittedName>
</protein>
<feature type="domain" description="Glycosyltransferase subfamily 4-like N-terminal" evidence="4">
    <location>
        <begin position="48"/>
        <end position="147"/>
    </location>
</feature>
<organism evidence="5">
    <name type="scientific">candidate division WOR-3 bacterium</name>
    <dbReference type="NCBI Taxonomy" id="2052148"/>
    <lineage>
        <taxon>Bacteria</taxon>
        <taxon>Bacteria division WOR-3</taxon>
    </lineage>
</organism>
<keyword evidence="2" id="KW-1133">Transmembrane helix</keyword>
<sequence length="327" mass="36887">MKILFVYYRLSSFVRCDLEILKKHFDVKNLQIPTFRNPLNILRLFVGVIHADLVYTWFAGTNAFFIVLFSILLRKKSVVVLGGYEVAYLPEIGYGSLLSPFGRVKVKFVLRNATKVLAVSKSTFKEALRFTQPRRISVVYNGVDVEKFRSSGRKENLVVTVAYSISERTINLKGLDTFVRASAYLPNVQFILVGKYDDVSIALLKKMASSNVTFAGYVPHDFMPDFYGKAKVYCQLSAHESFGVALAEAMACGCVPVVTDKYAIPEVVGDTGFYVPYGDPKTIADVIRRALKSNKGKLARERIKKHFSLMARKQKLIKEIISLFKEV</sequence>
<dbReference type="CDD" id="cd03801">
    <property type="entry name" value="GT4_PimA-like"/>
    <property type="match status" value="1"/>
</dbReference>
<dbReference type="EMBL" id="DSOL01000286">
    <property type="protein sequence ID" value="HEN28967.1"/>
    <property type="molecule type" value="Genomic_DNA"/>
</dbReference>
<accession>A0A7C2K3M6</accession>
<keyword evidence="2" id="KW-0812">Transmembrane</keyword>
<dbReference type="GO" id="GO:0016757">
    <property type="term" value="F:glycosyltransferase activity"/>
    <property type="evidence" value="ECO:0007669"/>
    <property type="project" value="InterPro"/>
</dbReference>
<dbReference type="InterPro" id="IPR001296">
    <property type="entry name" value="Glyco_trans_1"/>
</dbReference>
<dbReference type="SUPFAM" id="SSF53756">
    <property type="entry name" value="UDP-Glycosyltransferase/glycogen phosphorylase"/>
    <property type="match status" value="1"/>
</dbReference>
<dbReference type="Pfam" id="PF00534">
    <property type="entry name" value="Glycos_transf_1"/>
    <property type="match status" value="1"/>
</dbReference>
<evidence type="ECO:0000256" key="1">
    <source>
        <dbReference type="ARBA" id="ARBA00022679"/>
    </source>
</evidence>
<dbReference type="PANTHER" id="PTHR46401:SF2">
    <property type="entry name" value="GLYCOSYLTRANSFERASE WBBK-RELATED"/>
    <property type="match status" value="1"/>
</dbReference>
<dbReference type="PANTHER" id="PTHR46401">
    <property type="entry name" value="GLYCOSYLTRANSFERASE WBBK-RELATED"/>
    <property type="match status" value="1"/>
</dbReference>
<proteinExistence type="predicted"/>
<evidence type="ECO:0000313" key="5">
    <source>
        <dbReference type="EMBL" id="HEN28967.1"/>
    </source>
</evidence>